<evidence type="ECO:0000313" key="7">
    <source>
        <dbReference type="Proteomes" id="UP000008694"/>
    </source>
</evidence>
<dbReference type="Gramene" id="fgenesh1_pg.C_scaffold_6002971">
    <property type="protein sequence ID" value="fgenesh1_pg.C_scaffold_6002971"/>
    <property type="gene ID" value="fgenesh1_pg.C_scaffold_6002971"/>
</dbReference>
<comment type="subcellular location">
    <subcellularLocation>
        <location evidence="1">Nucleus</location>
    </subcellularLocation>
</comment>
<proteinExistence type="predicted"/>
<reference evidence="7" key="1">
    <citation type="journal article" date="2011" name="Nat. Genet.">
        <title>The Arabidopsis lyrata genome sequence and the basis of rapid genome size change.</title>
        <authorList>
            <person name="Hu T.T."/>
            <person name="Pattyn P."/>
            <person name="Bakker E.G."/>
            <person name="Cao J."/>
            <person name="Cheng J.-F."/>
            <person name="Clark R.M."/>
            <person name="Fahlgren N."/>
            <person name="Fawcett J.A."/>
            <person name="Grimwood J."/>
            <person name="Gundlach H."/>
            <person name="Haberer G."/>
            <person name="Hollister J.D."/>
            <person name="Ossowski S."/>
            <person name="Ottilar R.P."/>
            <person name="Salamov A.A."/>
            <person name="Schneeberger K."/>
            <person name="Spannagl M."/>
            <person name="Wang X."/>
            <person name="Yang L."/>
            <person name="Nasrallah M.E."/>
            <person name="Bergelson J."/>
            <person name="Carrington J.C."/>
            <person name="Gaut B.S."/>
            <person name="Schmutz J."/>
            <person name="Mayer K.F.X."/>
            <person name="Van de Peer Y."/>
            <person name="Grigoriev I.V."/>
            <person name="Nordborg M."/>
            <person name="Weigel D."/>
            <person name="Guo Y.-L."/>
        </authorList>
    </citation>
    <scope>NUCLEOTIDE SEQUENCE [LARGE SCALE GENOMIC DNA]</scope>
    <source>
        <strain evidence="7">cv. MN47</strain>
    </source>
</reference>
<keyword evidence="2" id="KW-0805">Transcription regulation</keyword>
<dbReference type="GO" id="GO:0003700">
    <property type="term" value="F:DNA-binding transcription factor activity"/>
    <property type="evidence" value="ECO:0007669"/>
    <property type="project" value="InterPro"/>
</dbReference>
<dbReference type="GO" id="GO:0003677">
    <property type="term" value="F:DNA binding"/>
    <property type="evidence" value="ECO:0007669"/>
    <property type="project" value="InterPro"/>
</dbReference>
<organism evidence="7">
    <name type="scientific">Arabidopsis lyrata subsp. lyrata</name>
    <name type="common">Lyre-leaved rock-cress</name>
    <dbReference type="NCBI Taxonomy" id="81972"/>
    <lineage>
        <taxon>Eukaryota</taxon>
        <taxon>Viridiplantae</taxon>
        <taxon>Streptophyta</taxon>
        <taxon>Embryophyta</taxon>
        <taxon>Tracheophyta</taxon>
        <taxon>Spermatophyta</taxon>
        <taxon>Magnoliopsida</taxon>
        <taxon>eudicotyledons</taxon>
        <taxon>Gunneridae</taxon>
        <taxon>Pentapetalae</taxon>
        <taxon>rosids</taxon>
        <taxon>malvids</taxon>
        <taxon>Brassicales</taxon>
        <taxon>Brassicaceae</taxon>
        <taxon>Camelineae</taxon>
        <taxon>Arabidopsis</taxon>
    </lineage>
</organism>
<dbReference type="eggNOG" id="ENOG502S26S">
    <property type="taxonomic scope" value="Eukaryota"/>
</dbReference>
<dbReference type="OrthoDB" id="1110281at2759"/>
<evidence type="ECO:0000313" key="6">
    <source>
        <dbReference type="EMBL" id="EFH51059.1"/>
    </source>
</evidence>
<dbReference type="KEGG" id="aly:9308767"/>
<accession>D7M1R3</accession>
<dbReference type="STRING" id="81972.D7M1R3"/>
<dbReference type="PROSITE" id="PS51294">
    <property type="entry name" value="HTH_MYB"/>
    <property type="match status" value="1"/>
</dbReference>
<name>D7M1R3_ARALL</name>
<feature type="domain" description="HTH myb-type" evidence="5">
    <location>
        <begin position="18"/>
        <end position="71"/>
    </location>
</feature>
<gene>
    <name evidence="6" type="ORF">ARALYDRAFT_352378</name>
</gene>
<evidence type="ECO:0000259" key="5">
    <source>
        <dbReference type="PROSITE" id="PS51294"/>
    </source>
</evidence>
<dbReference type="PANTHER" id="PTHR31314">
    <property type="entry name" value="MYB FAMILY TRANSCRIPTION FACTOR PHL7-LIKE"/>
    <property type="match status" value="1"/>
</dbReference>
<dbReference type="InterPro" id="IPR009057">
    <property type="entry name" value="Homeodomain-like_sf"/>
</dbReference>
<dbReference type="GO" id="GO:0005634">
    <property type="term" value="C:nucleus"/>
    <property type="evidence" value="ECO:0007669"/>
    <property type="project" value="UniProtKB-SubCell"/>
</dbReference>
<dbReference type="InterPro" id="IPR017930">
    <property type="entry name" value="Myb_dom"/>
</dbReference>
<protein>
    <recommendedName>
        <fullName evidence="5">HTH myb-type domain-containing protein</fullName>
    </recommendedName>
</protein>
<dbReference type="EMBL" id="GL348718">
    <property type="protein sequence ID" value="EFH51059.1"/>
    <property type="molecule type" value="Genomic_DNA"/>
</dbReference>
<dbReference type="Pfam" id="PF00249">
    <property type="entry name" value="Myb_DNA-binding"/>
    <property type="match status" value="1"/>
</dbReference>
<dbReference type="SUPFAM" id="SSF46689">
    <property type="entry name" value="Homeodomain-like"/>
    <property type="match status" value="1"/>
</dbReference>
<dbReference type="PANTHER" id="PTHR31314:SF84">
    <property type="entry name" value="HOMEODOMAIN-LIKE SUPERFAMILY PROTEIN-RELATED"/>
    <property type="match status" value="1"/>
</dbReference>
<evidence type="ECO:0000256" key="3">
    <source>
        <dbReference type="ARBA" id="ARBA00023163"/>
    </source>
</evidence>
<dbReference type="HOGENOM" id="CLU_135847_0_0_1"/>
<keyword evidence="7" id="KW-1185">Reference proteome</keyword>
<sequence>MKKPIVRSYIRSKVPPMRWTDDLDLLFTQVVELLGGERKATPKPILNCMDVRNLTISHVKSHLQMYRKKKKEEFIKERRMMREMNQRQSRQYLQIYERARDATQFMQNQQRPQLDIIEKITPVLGSSNKFLYQFARERLNENRNNDVVVAGGSAIGEEELSLELTLGHKY</sequence>
<dbReference type="InterPro" id="IPR001005">
    <property type="entry name" value="SANT/Myb"/>
</dbReference>
<dbReference type="InterPro" id="IPR006447">
    <property type="entry name" value="Myb_dom_plants"/>
</dbReference>
<keyword evidence="3" id="KW-0804">Transcription</keyword>
<keyword evidence="4" id="KW-0539">Nucleus</keyword>
<evidence type="ECO:0000256" key="1">
    <source>
        <dbReference type="ARBA" id="ARBA00004123"/>
    </source>
</evidence>
<dbReference type="InterPro" id="IPR046955">
    <property type="entry name" value="PHR1-like"/>
</dbReference>
<dbReference type="Gene3D" id="1.10.10.60">
    <property type="entry name" value="Homeodomain-like"/>
    <property type="match status" value="1"/>
</dbReference>
<dbReference type="AlphaFoldDB" id="D7M1R3"/>
<evidence type="ECO:0000256" key="2">
    <source>
        <dbReference type="ARBA" id="ARBA00023015"/>
    </source>
</evidence>
<evidence type="ECO:0000256" key="4">
    <source>
        <dbReference type="ARBA" id="ARBA00023242"/>
    </source>
</evidence>
<dbReference type="Proteomes" id="UP000008694">
    <property type="component" value="Unassembled WGS sequence"/>
</dbReference>
<dbReference type="NCBIfam" id="TIGR01557">
    <property type="entry name" value="myb_SHAQKYF"/>
    <property type="match status" value="1"/>
</dbReference>